<name>A0A848F4H9_9BURK</name>
<dbReference type="AlphaFoldDB" id="A0A848F4H9"/>
<dbReference type="EMBL" id="JABBFW010000001">
    <property type="protein sequence ID" value="NML13506.1"/>
    <property type="molecule type" value="Genomic_DNA"/>
</dbReference>
<dbReference type="Pfam" id="PF05170">
    <property type="entry name" value="AsmA"/>
    <property type="match status" value="1"/>
</dbReference>
<organism evidence="3 4">
    <name type="scientific">Azohydromonas caseinilytica</name>
    <dbReference type="NCBI Taxonomy" id="2728836"/>
    <lineage>
        <taxon>Bacteria</taxon>
        <taxon>Pseudomonadati</taxon>
        <taxon>Pseudomonadota</taxon>
        <taxon>Betaproteobacteria</taxon>
        <taxon>Burkholderiales</taxon>
        <taxon>Sphaerotilaceae</taxon>
        <taxon>Azohydromonas</taxon>
    </lineage>
</organism>
<evidence type="ECO:0000259" key="2">
    <source>
        <dbReference type="Pfam" id="PF05170"/>
    </source>
</evidence>
<dbReference type="GO" id="GO:0005886">
    <property type="term" value="C:plasma membrane"/>
    <property type="evidence" value="ECO:0007669"/>
    <property type="project" value="TreeGrafter"/>
</dbReference>
<dbReference type="PANTHER" id="PTHR30441:SF9">
    <property type="entry name" value="ASMA FAMILY PROTEIN YHJG"/>
    <property type="match status" value="1"/>
</dbReference>
<proteinExistence type="predicted"/>
<keyword evidence="4" id="KW-1185">Reference proteome</keyword>
<protein>
    <submittedName>
        <fullName evidence="3">AsmA family protein</fullName>
    </submittedName>
</protein>
<dbReference type="RefSeq" id="WP_169158430.1">
    <property type="nucleotide sequence ID" value="NZ_JABBFW010000001.1"/>
</dbReference>
<evidence type="ECO:0000256" key="1">
    <source>
        <dbReference type="SAM" id="MobiDB-lite"/>
    </source>
</evidence>
<reference evidence="3 4" key="1">
    <citation type="submission" date="2020-04" db="EMBL/GenBank/DDBJ databases">
        <title>Azohydromonas sp. isolated from soil.</title>
        <authorList>
            <person name="Dahal R.H."/>
        </authorList>
    </citation>
    <scope>NUCLEOTIDE SEQUENCE [LARGE SCALE GENOMIC DNA]</scope>
    <source>
        <strain evidence="3 4">G-1-1-14</strain>
    </source>
</reference>
<comment type="caution">
    <text evidence="3">The sequence shown here is derived from an EMBL/GenBank/DDBJ whole genome shotgun (WGS) entry which is preliminary data.</text>
</comment>
<gene>
    <name evidence="3" type="ORF">HHL10_00745</name>
</gene>
<sequence>MATGFRIGRAGRWLLGALALLIVALALCEALGWRFLRDPVQSRLGAALQREVVCGPTFRVHLLGSVRLQCSELRLGTPEGQPVLRDEQGQPRPMLRATDVGVAVPYGSLLALRRGEGLETVVVSALTMQQFEANLAQAKDGRANWKFGPPKPPKPEGEEEPLPIPRFGELQVREGRLRLDDALHALLVDGRLSTSEGEAGGANAGLRAEAQGRWEGKPLTARLEAGGVLPLVGGGGQLVPIKLHLEAAQTLVDLEGRVADVMSLRALEGRFHVKGASLAGAGGFLSLTLPTTGPFEMSGNISRKDERWHALVQSFTVGSSRMRGEFDFDPTVKPPRLAGTLAGQRLALSDLAPAFGAAAKGAEGGEKAAAKDKRGRVLPQQEFDLPKLGLMQADVRVDLDNADLGTGALENFKPLQGRILLKDRVLTLQDMVARTAGGELRGQIALDSRPRQPLWQANLRWSGVQLERFVKPRNPTADKPAGAPDPGYISGVLGGQAQLRGAGRSTAAMLGSLDGGMDLWVRNGALSHLVIEAAGLDLAQALGVALQGDQRLPLHCAVVRMQVRDGLVRPEVAVFDTSDTTILASGEVSLAQERLDLTLAARPKDFSPLSLRSPVHIEGTFAQPELRLEKGKLALKLGAAAALALVNPLAAVLPLMDPGDKENAGCQQTLQKFKG</sequence>
<dbReference type="InterPro" id="IPR007844">
    <property type="entry name" value="AsmA"/>
</dbReference>
<accession>A0A848F4H9</accession>
<evidence type="ECO:0000313" key="4">
    <source>
        <dbReference type="Proteomes" id="UP000574067"/>
    </source>
</evidence>
<dbReference type="PANTHER" id="PTHR30441">
    <property type="entry name" value="DUF748 DOMAIN-CONTAINING PROTEIN"/>
    <property type="match status" value="1"/>
</dbReference>
<dbReference type="Proteomes" id="UP000574067">
    <property type="component" value="Unassembled WGS sequence"/>
</dbReference>
<evidence type="ECO:0000313" key="3">
    <source>
        <dbReference type="EMBL" id="NML13506.1"/>
    </source>
</evidence>
<feature type="domain" description="AsmA" evidence="2">
    <location>
        <begin position="333"/>
        <end position="570"/>
    </location>
</feature>
<feature type="region of interest" description="Disordered" evidence="1">
    <location>
        <begin position="142"/>
        <end position="163"/>
    </location>
</feature>
<dbReference type="InterPro" id="IPR052894">
    <property type="entry name" value="AsmA-related"/>
</dbReference>
<dbReference type="GO" id="GO:0090313">
    <property type="term" value="P:regulation of protein targeting to membrane"/>
    <property type="evidence" value="ECO:0007669"/>
    <property type="project" value="TreeGrafter"/>
</dbReference>